<keyword evidence="3 6" id="KW-1133">Transmembrane helix</keyword>
<proteinExistence type="inferred from homology"/>
<reference evidence="7 8" key="1">
    <citation type="submission" date="2023-01" db="EMBL/GenBank/DDBJ databases">
        <title>Analysis of 21 Apiospora genomes using comparative genomics revels a genus with tremendous synthesis potential of carbohydrate active enzymes and secondary metabolites.</title>
        <authorList>
            <person name="Sorensen T."/>
        </authorList>
    </citation>
    <scope>NUCLEOTIDE SEQUENCE [LARGE SCALE GENOMIC DNA]</scope>
    <source>
        <strain evidence="7 8">CBS 135458</strain>
    </source>
</reference>
<dbReference type="EMBL" id="JAQQWL010000011">
    <property type="protein sequence ID" value="KAK8050259.1"/>
    <property type="molecule type" value="Genomic_DNA"/>
</dbReference>
<evidence type="ECO:0000256" key="5">
    <source>
        <dbReference type="ARBA" id="ARBA00023329"/>
    </source>
</evidence>
<feature type="transmembrane region" description="Helical" evidence="6">
    <location>
        <begin position="40"/>
        <end position="61"/>
    </location>
</feature>
<dbReference type="GeneID" id="92096461"/>
<comment type="similarity">
    <text evidence="6">Belongs to the VMA21 family.</text>
</comment>
<dbReference type="Pfam" id="PF09446">
    <property type="entry name" value="VMA21"/>
    <property type="match status" value="1"/>
</dbReference>
<dbReference type="Proteomes" id="UP001480595">
    <property type="component" value="Unassembled WGS sequence"/>
</dbReference>
<feature type="transmembrane region" description="Helical" evidence="6">
    <location>
        <begin position="73"/>
        <end position="95"/>
    </location>
</feature>
<comment type="caution">
    <text evidence="7">The sequence shown here is derived from an EMBL/GenBank/DDBJ whole genome shotgun (WGS) entry which is preliminary data.</text>
</comment>
<evidence type="ECO:0000256" key="6">
    <source>
        <dbReference type="HAMAP-Rule" id="MF_03058"/>
    </source>
</evidence>
<dbReference type="RefSeq" id="XP_066712508.1">
    <property type="nucleotide sequence ID" value="XM_066863398.1"/>
</dbReference>
<organism evidence="7 8">
    <name type="scientific">Apiospora phragmitis</name>
    <dbReference type="NCBI Taxonomy" id="2905665"/>
    <lineage>
        <taxon>Eukaryota</taxon>
        <taxon>Fungi</taxon>
        <taxon>Dikarya</taxon>
        <taxon>Ascomycota</taxon>
        <taxon>Pezizomycotina</taxon>
        <taxon>Sordariomycetes</taxon>
        <taxon>Xylariomycetidae</taxon>
        <taxon>Amphisphaeriales</taxon>
        <taxon>Apiosporaceae</taxon>
        <taxon>Apiospora</taxon>
    </lineage>
</organism>
<dbReference type="InterPro" id="IPR019013">
    <property type="entry name" value="Vma21"/>
</dbReference>
<dbReference type="PANTHER" id="PTHR31792">
    <property type="entry name" value="VACUOLAR ATPASE ASSEMBLY INTEGRAL MEMBRANE PROTEIN VMA21"/>
    <property type="match status" value="1"/>
</dbReference>
<feature type="transmembrane region" description="Helical" evidence="6">
    <location>
        <begin position="116"/>
        <end position="137"/>
    </location>
</feature>
<gene>
    <name evidence="7" type="ORF">PG994_011989</name>
</gene>
<evidence type="ECO:0000313" key="7">
    <source>
        <dbReference type="EMBL" id="KAK8050259.1"/>
    </source>
</evidence>
<dbReference type="HAMAP" id="MF_03058">
    <property type="entry name" value="VMA21"/>
    <property type="match status" value="1"/>
</dbReference>
<evidence type="ECO:0000256" key="4">
    <source>
        <dbReference type="ARBA" id="ARBA00023136"/>
    </source>
</evidence>
<comment type="function">
    <text evidence="6">Required for the assembly of the V0 complex of the vacuolar ATPase (V-ATPase) in the endoplasmic reticulum.</text>
</comment>
<comment type="subcellular location">
    <subcellularLocation>
        <location evidence="6">Endoplasmic reticulum membrane</location>
        <topology evidence="6">Multi-pass membrane protein</topology>
    </subcellularLocation>
    <subcellularLocation>
        <location evidence="6">Endoplasmic reticulum-Golgi intermediate compartment membrane</location>
        <topology evidence="6">Multi-pass membrane protein</topology>
    </subcellularLocation>
    <subcellularLocation>
        <location evidence="6">Cytoplasmic vesicle</location>
        <location evidence="6">COPII-coated vesicle membrane</location>
        <topology evidence="6">Multi-pass membrane protein</topology>
    </subcellularLocation>
</comment>
<keyword evidence="4 6" id="KW-0472">Membrane</keyword>
<name>A0ABR1TUB2_9PEZI</name>
<accession>A0ABR1TUB2</accession>
<sequence length="150" mass="16536">MATRRIISSEKTILDQDDHDGSGPAADQKSNISPAVPMDVIVKLLAFTLAMIVVPIGSYFATVNTLFKGNSTFAGALAAVMANVVLIAYVVVAYNEDQSDQLDTKKRKARRTYEPVLFRINVLDILCWGLCRGPGLWDERGIETNFSKRQ</sequence>
<evidence type="ECO:0000256" key="2">
    <source>
        <dbReference type="ARBA" id="ARBA00022824"/>
    </source>
</evidence>
<evidence type="ECO:0000313" key="8">
    <source>
        <dbReference type="Proteomes" id="UP001480595"/>
    </source>
</evidence>
<dbReference type="PANTHER" id="PTHR31792:SF3">
    <property type="entry name" value="VACUOLAR ATPASE ASSEMBLY INTEGRAL MEMBRANE PROTEIN VMA21"/>
    <property type="match status" value="1"/>
</dbReference>
<keyword evidence="8" id="KW-1185">Reference proteome</keyword>
<keyword evidence="2 6" id="KW-0256">Endoplasmic reticulum</keyword>
<keyword evidence="5 6" id="KW-0968">Cytoplasmic vesicle</keyword>
<evidence type="ECO:0000256" key="3">
    <source>
        <dbReference type="ARBA" id="ARBA00022989"/>
    </source>
</evidence>
<keyword evidence="1 6" id="KW-0812">Transmembrane</keyword>
<protein>
    <submittedName>
        <fullName evidence="7">Vacuolar ATPase assembly integral membrane protein VMA21</fullName>
    </submittedName>
</protein>
<evidence type="ECO:0000256" key="1">
    <source>
        <dbReference type="ARBA" id="ARBA00022692"/>
    </source>
</evidence>
<comment type="caution">
    <text evidence="6">Lacks conserved residue(s) required for the propagation of feature annotation.</text>
</comment>